<proteinExistence type="predicted"/>
<evidence type="ECO:0000256" key="1">
    <source>
        <dbReference type="SAM" id="Phobius"/>
    </source>
</evidence>
<name>X1U753_9ZZZZ</name>
<reference evidence="2" key="1">
    <citation type="journal article" date="2014" name="Front. Microbiol.">
        <title>High frequency of phylogenetically diverse reductive dehalogenase-homologous genes in deep subseafloor sedimentary metagenomes.</title>
        <authorList>
            <person name="Kawai M."/>
            <person name="Futagami T."/>
            <person name="Toyoda A."/>
            <person name="Takaki Y."/>
            <person name="Nishi S."/>
            <person name="Hori S."/>
            <person name="Arai W."/>
            <person name="Tsubouchi T."/>
            <person name="Morono Y."/>
            <person name="Uchiyama I."/>
            <person name="Ito T."/>
            <person name="Fujiyama A."/>
            <person name="Inagaki F."/>
            <person name="Takami H."/>
        </authorList>
    </citation>
    <scope>NUCLEOTIDE SEQUENCE</scope>
    <source>
        <strain evidence="2">Expedition CK06-06</strain>
    </source>
</reference>
<feature type="transmembrane region" description="Helical" evidence="1">
    <location>
        <begin position="65"/>
        <end position="86"/>
    </location>
</feature>
<keyword evidence="1" id="KW-0812">Transmembrane</keyword>
<dbReference type="AlphaFoldDB" id="X1U753"/>
<gene>
    <name evidence="2" type="ORF">S12H4_51361</name>
</gene>
<feature type="transmembrane region" description="Helical" evidence="1">
    <location>
        <begin position="36"/>
        <end position="59"/>
    </location>
</feature>
<dbReference type="EMBL" id="BARW01032450">
    <property type="protein sequence ID" value="GAJ13383.1"/>
    <property type="molecule type" value="Genomic_DNA"/>
</dbReference>
<feature type="transmembrane region" description="Helical" evidence="1">
    <location>
        <begin position="156"/>
        <end position="174"/>
    </location>
</feature>
<evidence type="ECO:0000313" key="2">
    <source>
        <dbReference type="EMBL" id="GAJ13383.1"/>
    </source>
</evidence>
<feature type="transmembrane region" description="Helical" evidence="1">
    <location>
        <begin position="133"/>
        <end position="150"/>
    </location>
</feature>
<comment type="caution">
    <text evidence="2">The sequence shown here is derived from an EMBL/GenBank/DDBJ whole genome shotgun (WGS) entry which is preliminary data.</text>
</comment>
<protein>
    <submittedName>
        <fullName evidence="2">Uncharacterized protein</fullName>
    </submittedName>
</protein>
<accession>X1U753</accession>
<sequence>MKGKTQTRKICEGEYSNCENCSINGKLMCSFNIKDTIYFVVPVFSVWVIWIIGLVVGFFSGNIDLPLLIVFSVGYIGYLIVFFQFWENKILCSHCPYYAFEEDRHVKCYANYGIYKAWKYNPVPMSSSEKMQFLISIALFAIIPLILFIITDLYLFFWISLVLSLIWFISMHFLSCSKCPNFSCPLNNVSKEVVDEYLK</sequence>
<feature type="non-terminal residue" evidence="2">
    <location>
        <position position="199"/>
    </location>
</feature>
<keyword evidence="1" id="KW-0472">Membrane</keyword>
<keyword evidence="1" id="KW-1133">Transmembrane helix</keyword>
<organism evidence="2">
    <name type="scientific">marine sediment metagenome</name>
    <dbReference type="NCBI Taxonomy" id="412755"/>
    <lineage>
        <taxon>unclassified sequences</taxon>
        <taxon>metagenomes</taxon>
        <taxon>ecological metagenomes</taxon>
    </lineage>
</organism>